<dbReference type="InterPro" id="IPR029063">
    <property type="entry name" value="SAM-dependent_MTases_sf"/>
</dbReference>
<dbReference type="AlphaFoldDB" id="A0A8J3G0P2"/>
<dbReference type="Proteomes" id="UP000614287">
    <property type="component" value="Unassembled WGS sequence"/>
</dbReference>
<dbReference type="CDD" id="cd02440">
    <property type="entry name" value="AdoMet_MTases"/>
    <property type="match status" value="1"/>
</dbReference>
<sequence length="210" mass="23712">MSQTAHAAINAASLLAGEQRPDFDVITRWVPKGAHVLDLGCGDGRLLAKLRDEKRVTGYGVELRDDNVHACVKKGLNVLQQDLEGGLSWFEDKSFDIAILSLTLQAVHKTEEMMREIARVGKTCIVSVPNFGHWPHRLSVLRGRMPVSKTLPYEWYNTPNVRVLTIPDFKRLADDVGCRIVEQVVLREDREVKWLSNLRGNLALFKLESK</sequence>
<name>A0A8J3G0P2_9BURK</name>
<accession>A0A8J3G0P2</accession>
<gene>
    <name evidence="1" type="ORF">GCM10009007_13230</name>
</gene>
<dbReference type="Gene3D" id="3.40.50.150">
    <property type="entry name" value="Vaccinia Virus protein VP39"/>
    <property type="match status" value="1"/>
</dbReference>
<dbReference type="NCBIfam" id="TIGR02081">
    <property type="entry name" value="metW"/>
    <property type="match status" value="1"/>
</dbReference>
<dbReference type="InterPro" id="IPR010743">
    <property type="entry name" value="Methionine_synth_MetW"/>
</dbReference>
<organism evidence="1 2">
    <name type="scientific">Formosimonas limnophila</name>
    <dbReference type="NCBI Taxonomy" id="1384487"/>
    <lineage>
        <taxon>Bacteria</taxon>
        <taxon>Pseudomonadati</taxon>
        <taxon>Pseudomonadota</taxon>
        <taxon>Betaproteobacteria</taxon>
        <taxon>Burkholderiales</taxon>
        <taxon>Burkholderiaceae</taxon>
        <taxon>Formosimonas</taxon>
    </lineage>
</organism>
<reference evidence="1" key="1">
    <citation type="journal article" date="2014" name="Int. J. Syst. Evol. Microbiol.">
        <title>Complete genome sequence of Corynebacterium casei LMG S-19264T (=DSM 44701T), isolated from a smear-ripened cheese.</title>
        <authorList>
            <consortium name="US DOE Joint Genome Institute (JGI-PGF)"/>
            <person name="Walter F."/>
            <person name="Albersmeier A."/>
            <person name="Kalinowski J."/>
            <person name="Ruckert C."/>
        </authorList>
    </citation>
    <scope>NUCLEOTIDE SEQUENCE</scope>
    <source>
        <strain evidence="1">KCTC 32501</strain>
    </source>
</reference>
<proteinExistence type="predicted"/>
<dbReference type="SUPFAM" id="SSF53335">
    <property type="entry name" value="S-adenosyl-L-methionine-dependent methyltransferases"/>
    <property type="match status" value="1"/>
</dbReference>
<dbReference type="EMBL" id="BMZG01000006">
    <property type="protein sequence ID" value="GHA73562.1"/>
    <property type="molecule type" value="Genomic_DNA"/>
</dbReference>
<dbReference type="Pfam" id="PF07021">
    <property type="entry name" value="MetW"/>
    <property type="match status" value="1"/>
</dbReference>
<evidence type="ECO:0000313" key="1">
    <source>
        <dbReference type="EMBL" id="GHA73562.1"/>
    </source>
</evidence>
<reference evidence="1" key="2">
    <citation type="submission" date="2020-09" db="EMBL/GenBank/DDBJ databases">
        <authorList>
            <person name="Sun Q."/>
            <person name="Kim S."/>
        </authorList>
    </citation>
    <scope>NUCLEOTIDE SEQUENCE</scope>
    <source>
        <strain evidence="1">KCTC 32501</strain>
    </source>
</reference>
<protein>
    <submittedName>
        <fullName evidence="1">Methionine biosynthesis protein MetW</fullName>
    </submittedName>
</protein>
<comment type="caution">
    <text evidence="1">The sequence shown here is derived from an EMBL/GenBank/DDBJ whole genome shotgun (WGS) entry which is preliminary data.</text>
</comment>
<keyword evidence="2" id="KW-1185">Reference proteome</keyword>
<evidence type="ECO:0000313" key="2">
    <source>
        <dbReference type="Proteomes" id="UP000614287"/>
    </source>
</evidence>